<dbReference type="SUPFAM" id="SSF90229">
    <property type="entry name" value="CCCH zinc finger"/>
    <property type="match status" value="1"/>
</dbReference>
<dbReference type="Proteomes" id="UP000037923">
    <property type="component" value="Unassembled WGS sequence"/>
</dbReference>
<gene>
    <name evidence="7" type="ORF">ABB37_01897</name>
</gene>
<dbReference type="OMA" id="GSRCKYI"/>
<dbReference type="InterPro" id="IPR000571">
    <property type="entry name" value="Znf_CCCH"/>
</dbReference>
<dbReference type="PROSITE" id="PS50103">
    <property type="entry name" value="ZF_C3H1"/>
    <property type="match status" value="1"/>
</dbReference>
<keyword evidence="3 4" id="KW-0862">Zinc</keyword>
<keyword evidence="1 4" id="KW-0479">Metal-binding</keyword>
<evidence type="ECO:0000259" key="6">
    <source>
        <dbReference type="PROSITE" id="PS50103"/>
    </source>
</evidence>
<keyword evidence="2 4" id="KW-0863">Zinc-finger</keyword>
<dbReference type="RefSeq" id="XP_015662066.1">
    <property type="nucleotide sequence ID" value="XM_015798588.1"/>
</dbReference>
<keyword evidence="8" id="KW-1185">Reference proteome</keyword>
<reference evidence="7 8" key="1">
    <citation type="submission" date="2015-07" db="EMBL/GenBank/DDBJ databases">
        <title>High-quality genome of monoxenous trypanosomatid Leptomonas pyrrhocoris.</title>
        <authorList>
            <person name="Flegontov P."/>
            <person name="Butenko A."/>
            <person name="Firsov S."/>
            <person name="Vlcek C."/>
            <person name="Logacheva M.D."/>
            <person name="Field M."/>
            <person name="Filatov D."/>
            <person name="Flegontova O."/>
            <person name="Gerasimov E."/>
            <person name="Jackson A.P."/>
            <person name="Kelly S."/>
            <person name="Opperdoes F."/>
            <person name="O'Reilly A."/>
            <person name="Votypka J."/>
            <person name="Yurchenko V."/>
            <person name="Lukes J."/>
        </authorList>
    </citation>
    <scope>NUCLEOTIDE SEQUENCE [LARGE SCALE GENOMIC DNA]</scope>
    <source>
        <strain evidence="7">H10</strain>
    </source>
</reference>
<dbReference type="SMART" id="SM00356">
    <property type="entry name" value="ZnF_C3H1"/>
    <property type="match status" value="1"/>
</dbReference>
<dbReference type="SUPFAM" id="SSF52047">
    <property type="entry name" value="RNI-like"/>
    <property type="match status" value="1"/>
</dbReference>
<comment type="caution">
    <text evidence="7">The sequence shown here is derived from an EMBL/GenBank/DDBJ whole genome shotgun (WGS) entry which is preliminary data.</text>
</comment>
<evidence type="ECO:0000256" key="3">
    <source>
        <dbReference type="ARBA" id="ARBA00022833"/>
    </source>
</evidence>
<dbReference type="InterPro" id="IPR036855">
    <property type="entry name" value="Znf_CCCH_sf"/>
</dbReference>
<sequence>MSCQKQKHGDKSQKRWRKKKSLYDAYLADSGNSGDSSGDENEDSTFEREEYNVGMDVNILIQQTVQNIVQSVCLEDSEGFGTFGDQELICFAAAIKHNSSILSLQIRYLDVSDISLVPLCKALEHHSHIRAIDLSGTRGGEGTSKALRRLVCTNPQIIFLRLEDTIINPKDSLVIEKALQYNAMASSDPNNNPFHLGLLRRIGAMEEKEHKFQEEMQARPWLFGDSGTSKKDGNQKKAKKVTLSTAASSHIGGEICAQFIQGKCLYGSRCKYIHPERTIALKNVVTSNFHNQAEHGEGGDVVSTAFSTATSSRQRLQSRLRPPHFALKKAKPPPVALSQGEGDHVEPPVNDVDHSPSGFNLWWVLSGTVLCCCATCIVYF</sequence>
<dbReference type="GeneID" id="26902192"/>
<dbReference type="OrthoDB" id="120976at2759"/>
<dbReference type="GO" id="GO:0008270">
    <property type="term" value="F:zinc ion binding"/>
    <property type="evidence" value="ECO:0007669"/>
    <property type="project" value="UniProtKB-KW"/>
</dbReference>
<dbReference type="VEuPathDB" id="TriTrypDB:LpyrH10_03_0480"/>
<organism evidence="7 8">
    <name type="scientific">Leptomonas pyrrhocoris</name>
    <name type="common">Firebug parasite</name>
    <dbReference type="NCBI Taxonomy" id="157538"/>
    <lineage>
        <taxon>Eukaryota</taxon>
        <taxon>Discoba</taxon>
        <taxon>Euglenozoa</taxon>
        <taxon>Kinetoplastea</taxon>
        <taxon>Metakinetoplastina</taxon>
        <taxon>Trypanosomatida</taxon>
        <taxon>Trypanosomatidae</taxon>
        <taxon>Leishmaniinae</taxon>
        <taxon>Leptomonas</taxon>
    </lineage>
</organism>
<feature type="zinc finger region" description="C3H1-type" evidence="4">
    <location>
        <begin position="255"/>
        <end position="277"/>
    </location>
</feature>
<evidence type="ECO:0000313" key="8">
    <source>
        <dbReference type="Proteomes" id="UP000037923"/>
    </source>
</evidence>
<evidence type="ECO:0000313" key="7">
    <source>
        <dbReference type="EMBL" id="KPA83627.1"/>
    </source>
</evidence>
<dbReference type="InterPro" id="IPR032675">
    <property type="entry name" value="LRR_dom_sf"/>
</dbReference>
<evidence type="ECO:0000256" key="4">
    <source>
        <dbReference type="PROSITE-ProRule" id="PRU00723"/>
    </source>
</evidence>
<accession>A0A0M9G6T0</accession>
<protein>
    <recommendedName>
        <fullName evidence="6">C3H1-type domain-containing protein</fullName>
    </recommendedName>
</protein>
<dbReference type="Gene3D" id="3.80.10.10">
    <property type="entry name" value="Ribonuclease Inhibitor"/>
    <property type="match status" value="1"/>
</dbReference>
<dbReference type="EMBL" id="LGTL01000003">
    <property type="protein sequence ID" value="KPA83627.1"/>
    <property type="molecule type" value="Genomic_DNA"/>
</dbReference>
<dbReference type="Gene3D" id="4.10.1000.10">
    <property type="entry name" value="Zinc finger, CCCH-type"/>
    <property type="match status" value="1"/>
</dbReference>
<evidence type="ECO:0000256" key="5">
    <source>
        <dbReference type="SAM" id="MobiDB-lite"/>
    </source>
</evidence>
<feature type="region of interest" description="Disordered" evidence="5">
    <location>
        <begin position="27"/>
        <end position="46"/>
    </location>
</feature>
<dbReference type="AlphaFoldDB" id="A0A0M9G6T0"/>
<feature type="domain" description="C3H1-type" evidence="6">
    <location>
        <begin position="255"/>
        <end position="277"/>
    </location>
</feature>
<proteinExistence type="predicted"/>
<evidence type="ECO:0000256" key="2">
    <source>
        <dbReference type="ARBA" id="ARBA00022771"/>
    </source>
</evidence>
<name>A0A0M9G6T0_LEPPY</name>
<evidence type="ECO:0000256" key="1">
    <source>
        <dbReference type="ARBA" id="ARBA00022723"/>
    </source>
</evidence>